<comment type="caution">
    <text evidence="1">The sequence shown here is derived from an EMBL/GenBank/DDBJ whole genome shotgun (WGS) entry which is preliminary data.</text>
</comment>
<organism evidence="1 2">
    <name type="scientific">Candidatus Syntrophosphaera thermopropionivorans</name>
    <dbReference type="NCBI Taxonomy" id="2593015"/>
    <lineage>
        <taxon>Bacteria</taxon>
        <taxon>Pseudomonadati</taxon>
        <taxon>Candidatus Cloacimonadota</taxon>
        <taxon>Candidatus Cloacimonadia</taxon>
        <taxon>Candidatus Cloacimonadales</taxon>
        <taxon>Candidatus Cloacimonadaceae</taxon>
        <taxon>Candidatus Syntrophosphaera</taxon>
    </lineage>
</organism>
<keyword evidence="2" id="KW-1185">Reference proteome</keyword>
<gene>
    <name evidence="1" type="primary">tilS</name>
    <name evidence="1" type="ORF">E0946_06600</name>
</gene>
<protein>
    <submittedName>
        <fullName evidence="1">tRNA lysidine(34) synthetase TilS</fullName>
    </submittedName>
</protein>
<sequence length="474" mass="54643">MTKREQGITKLRNYVREKNLFSAEAKLLLGVSGGSDSIALLYLFSLLRSEIDITLLAVHINHQLRGEESEADAVLVRGICQKLGVPLIVRKINLTDKSENQARQKRFEAFQQVLDAYQFDYIVTGHHRNDQTETMLLNLFRGAGLSGLAGLRPRSGIVLHPLLCFSKKELQDLLVEAQIPWREDSSNQELNYRRNWIRHTLLPLLEQEINPQISTSLGTQAEIFADAEDMILKRMKSLLKKVVLDEDNSKVILSLPPLIHFSKLEQYYIIREVIVEISGSRRDFFAHNFENIRKLFAAEGSKKVSLNNGLEVVKEYDKLIIKFSEEPKPVPEPIVVEEDRSRVVWGDYRFSFKLLKVLPNRFSNDPLTVCLDADKVKYPFVIRSRKPGDRFMPLGMNQIVKLKDFLINCKVPKSERDYIPIFDDGEKIFWVTGKRLDQRVAIDDNSTRFLHITAEKIQDKQLRPANRSRTGEKK</sequence>
<accession>A0AC61QHS9</accession>
<dbReference type="EMBL" id="SMOG01000029">
    <property type="protein sequence ID" value="TDF72515.1"/>
    <property type="molecule type" value="Genomic_DNA"/>
</dbReference>
<reference evidence="1" key="1">
    <citation type="submission" date="2019-03" db="EMBL/GenBank/DDBJ databases">
        <title>Candidatus Syntrophosphaera thermopropionivorans: a novel player in syntrophic propionate oxidation during anaerobic digestion.</title>
        <authorList>
            <person name="Dyksma S."/>
        </authorList>
    </citation>
    <scope>NUCLEOTIDE SEQUENCE</scope>
    <source>
        <strain evidence="1">W5</strain>
    </source>
</reference>
<proteinExistence type="predicted"/>
<name>A0AC61QHS9_9BACT</name>
<evidence type="ECO:0000313" key="1">
    <source>
        <dbReference type="EMBL" id="TDF72515.1"/>
    </source>
</evidence>
<dbReference type="Proteomes" id="UP000294588">
    <property type="component" value="Unassembled WGS sequence"/>
</dbReference>
<evidence type="ECO:0000313" key="2">
    <source>
        <dbReference type="Proteomes" id="UP000294588"/>
    </source>
</evidence>